<name>A0A9X2A2F8_9FLAO</name>
<dbReference type="InterPro" id="IPR050789">
    <property type="entry name" value="Diverse_Enzym_Activities"/>
</dbReference>
<accession>A0A9X2A2F8</accession>
<dbReference type="SUPFAM" id="SSF56601">
    <property type="entry name" value="beta-lactamase/transpeptidase-like"/>
    <property type="match status" value="1"/>
</dbReference>
<comment type="caution">
    <text evidence="2">The sequence shown here is derived from an EMBL/GenBank/DDBJ whole genome shotgun (WGS) entry which is preliminary data.</text>
</comment>
<proteinExistence type="predicted"/>
<evidence type="ECO:0000313" key="2">
    <source>
        <dbReference type="EMBL" id="MCL6218899.1"/>
    </source>
</evidence>
<dbReference type="Pfam" id="PF00144">
    <property type="entry name" value="Beta-lactamase"/>
    <property type="match status" value="1"/>
</dbReference>
<organism evidence="2 3">
    <name type="scientific">Zunongwangia pacifica</name>
    <dbReference type="NCBI Taxonomy" id="2911062"/>
    <lineage>
        <taxon>Bacteria</taxon>
        <taxon>Pseudomonadati</taxon>
        <taxon>Bacteroidota</taxon>
        <taxon>Flavobacteriia</taxon>
        <taxon>Flavobacteriales</taxon>
        <taxon>Flavobacteriaceae</taxon>
        <taxon>Zunongwangia</taxon>
    </lineage>
</organism>
<dbReference type="AlphaFoldDB" id="A0A9X2A2F8"/>
<dbReference type="EMBL" id="JAKHSK010000014">
    <property type="protein sequence ID" value="MCL6218899.1"/>
    <property type="molecule type" value="Genomic_DNA"/>
</dbReference>
<reference evidence="2" key="1">
    <citation type="submission" date="2022-01" db="EMBL/GenBank/DDBJ databases">
        <title>Genome sequencing of Zunongwangia sp. M21534 genome.</title>
        <authorList>
            <person name="Chen Y."/>
            <person name="Dong C."/>
            <person name="Shao Z."/>
        </authorList>
    </citation>
    <scope>NUCLEOTIDE SEQUENCE</scope>
    <source>
        <strain evidence="2">MCCC M21534</strain>
    </source>
</reference>
<protein>
    <submittedName>
        <fullName evidence="2">Beta-lactamase family protein</fullName>
    </submittedName>
</protein>
<dbReference type="PANTHER" id="PTHR43283:SF7">
    <property type="entry name" value="BETA-LACTAMASE-RELATED DOMAIN-CONTAINING PROTEIN"/>
    <property type="match status" value="1"/>
</dbReference>
<keyword evidence="3" id="KW-1185">Reference proteome</keyword>
<evidence type="ECO:0000259" key="1">
    <source>
        <dbReference type="Pfam" id="PF00144"/>
    </source>
</evidence>
<dbReference type="PANTHER" id="PTHR43283">
    <property type="entry name" value="BETA-LACTAMASE-RELATED"/>
    <property type="match status" value="1"/>
</dbReference>
<dbReference type="InterPro" id="IPR001466">
    <property type="entry name" value="Beta-lactam-related"/>
</dbReference>
<dbReference type="Proteomes" id="UP001139521">
    <property type="component" value="Unassembled WGS sequence"/>
</dbReference>
<gene>
    <name evidence="2" type="ORF">L1967_11365</name>
</gene>
<dbReference type="RefSeq" id="WP_249601748.1">
    <property type="nucleotide sequence ID" value="NZ_JAKHSK010000014.1"/>
</dbReference>
<feature type="domain" description="Beta-lactamase-related" evidence="1">
    <location>
        <begin position="38"/>
        <end position="315"/>
    </location>
</feature>
<dbReference type="Gene3D" id="3.40.710.10">
    <property type="entry name" value="DD-peptidase/beta-lactamase superfamily"/>
    <property type="match status" value="1"/>
</dbReference>
<evidence type="ECO:0000313" key="3">
    <source>
        <dbReference type="Proteomes" id="UP001139521"/>
    </source>
</evidence>
<dbReference type="InterPro" id="IPR012338">
    <property type="entry name" value="Beta-lactam/transpept-like"/>
</dbReference>
<sequence length="339" mass="38614">MKYPLMIAILFLNVKGIGQQLDELKSIIDSKAYPNIDAVVISQNDAIIFENYFNGFKSDSLHDTRSSFKSITSLLAGIAIDKGLFSVEDKIENFITEWKNDPRGKITVKNLLEMKSGLACEGFFGIGPDCESEMWATDDWLDYILNIPLRHDPGLNWAYTSIEPELVGIIISRTSGLTLMEFAKKYLFEPLKITDYNWYIKPNGDGYAAGSFFMKPVDMLKIAELVLNNGSWHGKQIISENWISESINCKTDVEMSFTRFARTANATYTTAKYGYFWYREKLKYKDIETEVLFASGNGGQYMMVLKDYNASIVFTGSNFGNWRGKLPFDILLKYILPQL</sequence>